<sequence length="298" mass="32197">MKRLLTVFLAAVLLSGMVMVGKAQAINLNLNYWHKAVTSQGVSYLSDHEQPYLWGVAQVGEIRPHLFSGPNQNIVAGPWDDPLYSTNGDGYLALRFGNLLGTQSADNVSYFGASNMGTSYLELWWSDTNAYIPAMMSGPNPGGLGAYDTFAQDMPTGSTLLLSAIFQPGALWVEETATTGNPIADQTDLFRANLNPADARAETLGYLDVVGGLWAELLQVGLHLSNYDALLADIGRDRGFDLRLEASNISMNPLYGWNFSIESGSATYYVIPEPGTILLLGLGLLGLAGVARIRRREG</sequence>
<feature type="transmembrane region" description="Helical" evidence="1">
    <location>
        <begin position="275"/>
        <end position="293"/>
    </location>
</feature>
<organism evidence="3 4">
    <name type="scientific">Desulfonatronum thiosulfatophilum</name>
    <dbReference type="NCBI Taxonomy" id="617002"/>
    <lineage>
        <taxon>Bacteria</taxon>
        <taxon>Pseudomonadati</taxon>
        <taxon>Thermodesulfobacteriota</taxon>
        <taxon>Desulfovibrionia</taxon>
        <taxon>Desulfovibrionales</taxon>
        <taxon>Desulfonatronaceae</taxon>
        <taxon>Desulfonatronum</taxon>
    </lineage>
</organism>
<evidence type="ECO:0000259" key="2">
    <source>
        <dbReference type="Pfam" id="PF07589"/>
    </source>
</evidence>
<feature type="domain" description="Ice-binding protein C-terminal" evidence="2">
    <location>
        <begin position="271"/>
        <end position="292"/>
    </location>
</feature>
<dbReference type="NCBIfam" id="TIGR02595">
    <property type="entry name" value="PEP_CTERM"/>
    <property type="match status" value="1"/>
</dbReference>
<keyword evidence="1" id="KW-0812">Transmembrane</keyword>
<dbReference type="EMBL" id="FMXO01000019">
    <property type="protein sequence ID" value="SDB58373.1"/>
    <property type="molecule type" value="Genomic_DNA"/>
</dbReference>
<name>A0A1G6ELJ7_9BACT</name>
<dbReference type="RefSeq" id="WP_092123436.1">
    <property type="nucleotide sequence ID" value="NZ_FMXO01000019.1"/>
</dbReference>
<gene>
    <name evidence="3" type="ORF">SAMN05660653_02957</name>
</gene>
<proteinExistence type="predicted"/>
<accession>A0A1G6ELJ7</accession>
<dbReference type="InterPro" id="IPR013424">
    <property type="entry name" value="Ice-binding_C"/>
</dbReference>
<dbReference type="Proteomes" id="UP000198771">
    <property type="component" value="Unassembled WGS sequence"/>
</dbReference>
<evidence type="ECO:0000313" key="4">
    <source>
        <dbReference type="Proteomes" id="UP000198771"/>
    </source>
</evidence>
<evidence type="ECO:0000313" key="3">
    <source>
        <dbReference type="EMBL" id="SDB58373.1"/>
    </source>
</evidence>
<evidence type="ECO:0000256" key="1">
    <source>
        <dbReference type="SAM" id="Phobius"/>
    </source>
</evidence>
<keyword evidence="1" id="KW-0472">Membrane</keyword>
<dbReference type="AlphaFoldDB" id="A0A1G6ELJ7"/>
<keyword evidence="4" id="KW-1185">Reference proteome</keyword>
<dbReference type="OrthoDB" id="5472202at2"/>
<dbReference type="Pfam" id="PF07589">
    <property type="entry name" value="PEP-CTERM"/>
    <property type="match status" value="1"/>
</dbReference>
<reference evidence="3 4" key="1">
    <citation type="submission" date="2016-10" db="EMBL/GenBank/DDBJ databases">
        <authorList>
            <person name="de Groot N.N."/>
        </authorList>
    </citation>
    <scope>NUCLEOTIDE SEQUENCE [LARGE SCALE GENOMIC DNA]</scope>
    <source>
        <strain evidence="3 4">ASO4-2</strain>
    </source>
</reference>
<keyword evidence="1" id="KW-1133">Transmembrane helix</keyword>
<protein>
    <submittedName>
        <fullName evidence="3">PEP-CTERM protein-sorting domain-containing protein</fullName>
    </submittedName>
</protein>